<evidence type="ECO:0000256" key="1">
    <source>
        <dbReference type="ARBA" id="ARBA00004141"/>
    </source>
</evidence>
<feature type="transmembrane region" description="Helical" evidence="7">
    <location>
        <begin position="12"/>
        <end position="34"/>
    </location>
</feature>
<comment type="caution">
    <text evidence="9">The sequence shown here is derived from an EMBL/GenBank/DDBJ whole genome shotgun (WGS) entry which is preliminary data.</text>
</comment>
<proteinExistence type="inferred from homology"/>
<reference evidence="9 10" key="1">
    <citation type="journal article" date="2022" name="G3 (Bethesda)">
        <title>Enemy or ally: a genomic approach to elucidate the lifestyle of Phyllosticta citrichinaensis.</title>
        <authorList>
            <person name="Buijs V.A."/>
            <person name="Groenewald J.Z."/>
            <person name="Haridas S."/>
            <person name="LaButti K.M."/>
            <person name="Lipzen A."/>
            <person name="Martin F.M."/>
            <person name="Barry K."/>
            <person name="Grigoriev I.V."/>
            <person name="Crous P.W."/>
            <person name="Seidl M.F."/>
        </authorList>
    </citation>
    <scope>NUCLEOTIDE SEQUENCE [LARGE SCALE GENOMIC DNA]</scope>
    <source>
        <strain evidence="9 10">CBS 129764</strain>
    </source>
</reference>
<comment type="similarity">
    <text evidence="5">Belongs to the SAT4 family.</text>
</comment>
<evidence type="ECO:0000256" key="5">
    <source>
        <dbReference type="ARBA" id="ARBA00038359"/>
    </source>
</evidence>
<accession>A0ABR1XLI5</accession>
<sequence length="380" mass="41857">MARIPRKGIGQTLFIITVFLLSLSWVIVLMRVVVRWRIRSFGVDDILMCVGLVFYTLACQAVISMVCYGAADYLKNVTSQADVINAARWSFFFQLFYLLGTIPIKVSICVTLLRISYRVFHRLALYLAIFLTVLGALWSDIAILVNCKPVSASWDASRGRCYGPNLLLTASYVLSATSISSDWICAAISIFLLWRVRSMKGVKVPLVLVLVLAALASSATIIRLANVVYYERHPAEFLRGLGVGALWSIIESGVVLTAGSLPMLRPLLKRLPGCNSGVAELTPTGESGTTSRGPRRIPSSLKLDNLRHALSHTNSTACGAPNEAHDHKSAAHEHISQCEDRMHIRLENQVHVETDRTGRARRSRQEGDEGDSRGRACTTS</sequence>
<dbReference type="InterPro" id="IPR049326">
    <property type="entry name" value="Rhodopsin_dom_fungi"/>
</dbReference>
<feature type="compositionally biased region" description="Basic and acidic residues" evidence="6">
    <location>
        <begin position="349"/>
        <end position="374"/>
    </location>
</feature>
<evidence type="ECO:0000256" key="6">
    <source>
        <dbReference type="SAM" id="MobiDB-lite"/>
    </source>
</evidence>
<dbReference type="EMBL" id="JBBWUH010000008">
    <property type="protein sequence ID" value="KAK8159686.1"/>
    <property type="molecule type" value="Genomic_DNA"/>
</dbReference>
<dbReference type="Pfam" id="PF20684">
    <property type="entry name" value="Fung_rhodopsin"/>
    <property type="match status" value="1"/>
</dbReference>
<comment type="subcellular location">
    <subcellularLocation>
        <location evidence="1">Membrane</location>
        <topology evidence="1">Multi-pass membrane protein</topology>
    </subcellularLocation>
</comment>
<organism evidence="9 10">
    <name type="scientific">Phyllosticta citrichinensis</name>
    <dbReference type="NCBI Taxonomy" id="1130410"/>
    <lineage>
        <taxon>Eukaryota</taxon>
        <taxon>Fungi</taxon>
        <taxon>Dikarya</taxon>
        <taxon>Ascomycota</taxon>
        <taxon>Pezizomycotina</taxon>
        <taxon>Dothideomycetes</taxon>
        <taxon>Dothideomycetes incertae sedis</taxon>
        <taxon>Botryosphaeriales</taxon>
        <taxon>Phyllostictaceae</taxon>
        <taxon>Phyllosticta</taxon>
    </lineage>
</organism>
<feature type="transmembrane region" description="Helical" evidence="7">
    <location>
        <begin position="237"/>
        <end position="261"/>
    </location>
</feature>
<keyword evidence="4 7" id="KW-0472">Membrane</keyword>
<feature type="compositionally biased region" description="Basic and acidic residues" evidence="6">
    <location>
        <begin position="323"/>
        <end position="334"/>
    </location>
</feature>
<feature type="transmembrane region" description="Helical" evidence="7">
    <location>
        <begin position="125"/>
        <end position="145"/>
    </location>
</feature>
<evidence type="ECO:0000313" key="10">
    <source>
        <dbReference type="Proteomes" id="UP001456524"/>
    </source>
</evidence>
<evidence type="ECO:0000256" key="4">
    <source>
        <dbReference type="ARBA" id="ARBA00023136"/>
    </source>
</evidence>
<keyword evidence="3 7" id="KW-1133">Transmembrane helix</keyword>
<protein>
    <recommendedName>
        <fullName evidence="8">Rhodopsin domain-containing protein</fullName>
    </recommendedName>
</protein>
<evidence type="ECO:0000256" key="2">
    <source>
        <dbReference type="ARBA" id="ARBA00022692"/>
    </source>
</evidence>
<dbReference type="PANTHER" id="PTHR33048:SF21">
    <property type="entry name" value="INTEGRAL MEMBRANE PROTEIN"/>
    <property type="match status" value="1"/>
</dbReference>
<feature type="region of interest" description="Disordered" evidence="6">
    <location>
        <begin position="313"/>
        <end position="334"/>
    </location>
</feature>
<dbReference type="Proteomes" id="UP001456524">
    <property type="component" value="Unassembled WGS sequence"/>
</dbReference>
<evidence type="ECO:0000256" key="7">
    <source>
        <dbReference type="SAM" id="Phobius"/>
    </source>
</evidence>
<evidence type="ECO:0000313" key="9">
    <source>
        <dbReference type="EMBL" id="KAK8159686.1"/>
    </source>
</evidence>
<dbReference type="PANTHER" id="PTHR33048">
    <property type="entry name" value="PTH11-LIKE INTEGRAL MEMBRANE PROTEIN (AFU_ORTHOLOGUE AFUA_5G11245)"/>
    <property type="match status" value="1"/>
</dbReference>
<feature type="region of interest" description="Disordered" evidence="6">
    <location>
        <begin position="349"/>
        <end position="380"/>
    </location>
</feature>
<feature type="transmembrane region" description="Helical" evidence="7">
    <location>
        <begin position="172"/>
        <end position="194"/>
    </location>
</feature>
<keyword evidence="10" id="KW-1185">Reference proteome</keyword>
<keyword evidence="2 7" id="KW-0812">Transmembrane</keyword>
<evidence type="ECO:0000256" key="3">
    <source>
        <dbReference type="ARBA" id="ARBA00022989"/>
    </source>
</evidence>
<feature type="transmembrane region" description="Helical" evidence="7">
    <location>
        <begin position="46"/>
        <end position="71"/>
    </location>
</feature>
<evidence type="ECO:0000259" key="8">
    <source>
        <dbReference type="Pfam" id="PF20684"/>
    </source>
</evidence>
<feature type="domain" description="Rhodopsin" evidence="8">
    <location>
        <begin position="30"/>
        <end position="270"/>
    </location>
</feature>
<name>A0ABR1XLI5_9PEZI</name>
<gene>
    <name evidence="9" type="ORF">IWX90DRAFT_441088</name>
</gene>
<dbReference type="InterPro" id="IPR052337">
    <property type="entry name" value="SAT4-like"/>
</dbReference>
<feature type="transmembrane region" description="Helical" evidence="7">
    <location>
        <begin position="91"/>
        <end position="113"/>
    </location>
</feature>
<feature type="transmembrane region" description="Helical" evidence="7">
    <location>
        <begin position="206"/>
        <end position="225"/>
    </location>
</feature>